<dbReference type="Proteomes" id="UP000036513">
    <property type="component" value="Unassembled WGS sequence"/>
</dbReference>
<proteinExistence type="predicted"/>
<accession>A0A0J6VY00</accession>
<reference evidence="1 2" key="1">
    <citation type="journal article" date="2015" name="Genome Biol. Evol.">
        <title>Characterization of Three Mycobacterium spp. with Potential Use in Bioremediation by Genome Sequencing and Comparative Genomics.</title>
        <authorList>
            <person name="Das S."/>
            <person name="Pettersson B.M."/>
            <person name="Behra P.R."/>
            <person name="Ramesh M."/>
            <person name="Dasgupta S."/>
            <person name="Bhattacharya A."/>
            <person name="Kirsebom L.A."/>
        </authorList>
    </citation>
    <scope>NUCLEOTIDE SEQUENCE [LARGE SCALE GENOMIC DNA]</scope>
    <source>
        <strain evidence="1 2">DSM 43826</strain>
    </source>
</reference>
<gene>
    <name evidence="1" type="ORF">MCHLDSM_03736</name>
</gene>
<protein>
    <submittedName>
        <fullName evidence="1">Uncharacterized protein</fullName>
    </submittedName>
</protein>
<sequence length="50" mass="5377">MSSRRTCGLIGRLIGRFCGEAANEFSAVCIAVFEKGIDSTGVFNTVMDFV</sequence>
<organism evidence="1 2">
    <name type="scientific">Mycolicibacterium chlorophenolicum</name>
    <dbReference type="NCBI Taxonomy" id="37916"/>
    <lineage>
        <taxon>Bacteria</taxon>
        <taxon>Bacillati</taxon>
        <taxon>Actinomycetota</taxon>
        <taxon>Actinomycetes</taxon>
        <taxon>Mycobacteriales</taxon>
        <taxon>Mycobacteriaceae</taxon>
        <taxon>Mycolicibacterium</taxon>
    </lineage>
</organism>
<dbReference type="EMBL" id="JYNL01000035">
    <property type="protein sequence ID" value="KMO74297.1"/>
    <property type="molecule type" value="Genomic_DNA"/>
</dbReference>
<dbReference type="PATRIC" id="fig|37916.4.peg.3678"/>
<keyword evidence="2" id="KW-1185">Reference proteome</keyword>
<name>A0A0J6VY00_9MYCO</name>
<evidence type="ECO:0000313" key="2">
    <source>
        <dbReference type="Proteomes" id="UP000036513"/>
    </source>
</evidence>
<dbReference type="AlphaFoldDB" id="A0A0J6VY00"/>
<evidence type="ECO:0000313" key="1">
    <source>
        <dbReference type="EMBL" id="KMO74297.1"/>
    </source>
</evidence>
<comment type="caution">
    <text evidence="1">The sequence shown here is derived from an EMBL/GenBank/DDBJ whole genome shotgun (WGS) entry which is preliminary data.</text>
</comment>